<reference evidence="7 8" key="1">
    <citation type="journal article" date="2021" name="Nat. Plants">
        <title>The Taxus genome provides insights into paclitaxel biosynthesis.</title>
        <authorList>
            <person name="Xiong X."/>
            <person name="Gou J."/>
            <person name="Liao Q."/>
            <person name="Li Y."/>
            <person name="Zhou Q."/>
            <person name="Bi G."/>
            <person name="Li C."/>
            <person name="Du R."/>
            <person name="Wang X."/>
            <person name="Sun T."/>
            <person name="Guo L."/>
            <person name="Liang H."/>
            <person name="Lu P."/>
            <person name="Wu Y."/>
            <person name="Zhang Z."/>
            <person name="Ro D.K."/>
            <person name="Shang Y."/>
            <person name="Huang S."/>
            <person name="Yan J."/>
        </authorList>
    </citation>
    <scope>NUCLEOTIDE SEQUENCE [LARGE SCALE GENOMIC DNA]</scope>
    <source>
        <strain evidence="7">Ta-2019</strain>
    </source>
</reference>
<dbReference type="AlphaFoldDB" id="A0AA38G8J5"/>
<feature type="region of interest" description="Disordered" evidence="4">
    <location>
        <begin position="142"/>
        <end position="174"/>
    </location>
</feature>
<evidence type="ECO:0000256" key="4">
    <source>
        <dbReference type="SAM" id="MobiDB-lite"/>
    </source>
</evidence>
<dbReference type="GO" id="GO:0031422">
    <property type="term" value="C:RecQ family helicase-topoisomerase III complex"/>
    <property type="evidence" value="ECO:0007669"/>
    <property type="project" value="TreeGrafter"/>
</dbReference>
<feature type="non-terminal residue" evidence="7">
    <location>
        <position position="1"/>
    </location>
</feature>
<dbReference type="Pfam" id="PF08585">
    <property type="entry name" value="RMI1_N_C"/>
    <property type="match status" value="1"/>
</dbReference>
<name>A0AA38G8J5_TAXCH</name>
<evidence type="ECO:0000313" key="7">
    <source>
        <dbReference type="EMBL" id="KAH9318402.1"/>
    </source>
</evidence>
<evidence type="ECO:0000313" key="8">
    <source>
        <dbReference type="Proteomes" id="UP000824469"/>
    </source>
</evidence>
<dbReference type="GO" id="GO:0000166">
    <property type="term" value="F:nucleotide binding"/>
    <property type="evidence" value="ECO:0007669"/>
    <property type="project" value="InterPro"/>
</dbReference>
<organism evidence="7 8">
    <name type="scientific">Taxus chinensis</name>
    <name type="common">Chinese yew</name>
    <name type="synonym">Taxus wallichiana var. chinensis</name>
    <dbReference type="NCBI Taxonomy" id="29808"/>
    <lineage>
        <taxon>Eukaryota</taxon>
        <taxon>Viridiplantae</taxon>
        <taxon>Streptophyta</taxon>
        <taxon>Embryophyta</taxon>
        <taxon>Tracheophyta</taxon>
        <taxon>Spermatophyta</taxon>
        <taxon>Pinopsida</taxon>
        <taxon>Pinidae</taxon>
        <taxon>Conifers II</taxon>
        <taxon>Cupressales</taxon>
        <taxon>Taxaceae</taxon>
        <taxon>Taxus</taxon>
    </lineage>
</organism>
<comment type="caution">
    <text evidence="7">The sequence shown here is derived from an EMBL/GenBank/DDBJ whole genome shotgun (WGS) entry which is preliminary data.</text>
</comment>
<dbReference type="Pfam" id="PF16099">
    <property type="entry name" value="RMI1_C"/>
    <property type="match status" value="1"/>
</dbReference>
<gene>
    <name evidence="7" type="ORF">KI387_020171</name>
</gene>
<dbReference type="InterPro" id="IPR013894">
    <property type="entry name" value="RMI1_OB"/>
</dbReference>
<feature type="compositionally biased region" description="Polar residues" evidence="4">
    <location>
        <begin position="146"/>
        <end position="159"/>
    </location>
</feature>
<evidence type="ECO:0000256" key="3">
    <source>
        <dbReference type="ARBA" id="ARBA00077519"/>
    </source>
</evidence>
<dbReference type="GO" id="GO:0000712">
    <property type="term" value="P:resolution of meiotic recombination intermediates"/>
    <property type="evidence" value="ECO:0007669"/>
    <property type="project" value="TreeGrafter"/>
</dbReference>
<comment type="similarity">
    <text evidence="1">Belongs to the RMI1 family.</text>
</comment>
<evidence type="ECO:0000259" key="5">
    <source>
        <dbReference type="Pfam" id="PF08585"/>
    </source>
</evidence>
<dbReference type="InterPro" id="IPR042470">
    <property type="entry name" value="RMI1_N_C_sf"/>
</dbReference>
<protein>
    <recommendedName>
        <fullName evidence="2">RecQ-mediated genome instability protein 1</fullName>
    </recommendedName>
    <alternativeName>
        <fullName evidence="3">BLM-associated protein of 75 kDa homolog</fullName>
    </alternativeName>
</protein>
<dbReference type="GO" id="GO:0016604">
    <property type="term" value="C:nuclear body"/>
    <property type="evidence" value="ECO:0007669"/>
    <property type="project" value="TreeGrafter"/>
</dbReference>
<sequence>VDEVVNLSSPLRDRYKETPAGAKRCLKLSMTDGFQRVFGIEYRPIKDLMVLLPAGVKIALRNVHVRRGLLMLVPEVVDVLGGVVENLEAARQRLFQEVNKPPRGRRSRRGEEALSLASRALGAAWPPDSSNIVPVTNDAVSRETELAQSSSPGGETFQRTPIERLRTSSNNLSHQRNEAADMTMDLDRLDLIDERIDHQLLESEELENPFTYLACLKARKQLEPVVHGRIKCILTGVKEFQFKERDTFELFVYVDDGSLISEVLIDHQVVQSIIGQSPREVTVLLTSGDRQRVEAIKETMKNFQLLLRKFE</sequence>
<feature type="non-terminal residue" evidence="7">
    <location>
        <position position="311"/>
    </location>
</feature>
<dbReference type="FunFam" id="2.40.50.770:FF:000004">
    <property type="entry name" value="RecQ-mediated instability protein (DUF1767)"/>
    <property type="match status" value="1"/>
</dbReference>
<dbReference type="PANTHER" id="PTHR14790:SF15">
    <property type="entry name" value="RECQ-MEDIATED GENOME INSTABILITY PROTEIN 1"/>
    <property type="match status" value="1"/>
</dbReference>
<dbReference type="Proteomes" id="UP000824469">
    <property type="component" value="Unassembled WGS sequence"/>
</dbReference>
<evidence type="ECO:0000256" key="1">
    <source>
        <dbReference type="ARBA" id="ARBA00006395"/>
    </source>
</evidence>
<keyword evidence="8" id="KW-1185">Reference proteome</keyword>
<feature type="domain" description="RecQ-mediated genome instability protein 1 C-terminal OB-fold" evidence="6">
    <location>
        <begin position="207"/>
        <end position="311"/>
    </location>
</feature>
<dbReference type="InterPro" id="IPR032199">
    <property type="entry name" value="RMI1_C"/>
</dbReference>
<proteinExistence type="inferred from homology"/>
<dbReference type="EMBL" id="JAHRHJ020000004">
    <property type="protein sequence ID" value="KAH9318402.1"/>
    <property type="molecule type" value="Genomic_DNA"/>
</dbReference>
<evidence type="ECO:0000259" key="6">
    <source>
        <dbReference type="Pfam" id="PF16099"/>
    </source>
</evidence>
<feature type="domain" description="RecQ mediated genome instability protein 1 OB-fold" evidence="5">
    <location>
        <begin position="19"/>
        <end position="92"/>
    </location>
</feature>
<accession>A0AA38G8J5</accession>
<dbReference type="GO" id="GO:0000724">
    <property type="term" value="P:double-strand break repair via homologous recombination"/>
    <property type="evidence" value="ECO:0007669"/>
    <property type="project" value="TreeGrafter"/>
</dbReference>
<evidence type="ECO:0000256" key="2">
    <source>
        <dbReference type="ARBA" id="ARBA00018987"/>
    </source>
</evidence>
<dbReference type="PANTHER" id="PTHR14790">
    <property type="entry name" value="RECQ-MEDIATED GENOME INSTABILITY PROTEIN 1 RMI1"/>
    <property type="match status" value="1"/>
</dbReference>
<dbReference type="Gene3D" id="2.40.50.770">
    <property type="entry name" value="RecQ-mediated genome instability protein Rmi1, C-terminal domain"/>
    <property type="match status" value="1"/>
</dbReference>
<dbReference type="OMA" id="ASNIECN"/>